<dbReference type="InterPro" id="IPR011067">
    <property type="entry name" value="Plasmid_toxin/cell-grow_inhib"/>
</dbReference>
<evidence type="ECO:0000256" key="7">
    <source>
        <dbReference type="ARBA" id="ARBA00033135"/>
    </source>
</evidence>
<dbReference type="Pfam" id="PF01845">
    <property type="entry name" value="CcdB"/>
    <property type="match status" value="1"/>
</dbReference>
<comment type="similarity">
    <text evidence="1">Belongs to the CcdB toxin family.</text>
</comment>
<dbReference type="EMBL" id="JAUUDS010000012">
    <property type="protein sequence ID" value="MDP1028681.1"/>
    <property type="molecule type" value="Genomic_DNA"/>
</dbReference>
<protein>
    <recommendedName>
        <fullName evidence="2">Toxin CcdB</fullName>
    </recommendedName>
    <alternativeName>
        <fullName evidence="7">Cytotoxic protein CcdB</fullName>
    </alternativeName>
    <alternativeName>
        <fullName evidence="6">Protein LetD</fullName>
    </alternativeName>
</protein>
<keyword evidence="4" id="KW-0805">Transcription regulation</keyword>
<proteinExistence type="inferred from homology"/>
<sequence length="98" mass="11105">MAQFDVYRTRDNDLLIDCQSEAFGHLKTRLAAPLTPMDRSPPRQVRLNPIFDIDGEQYMMITQFAGAINASEFRTRVTSLAAYRFDIIGAFDVLMTGV</sequence>
<evidence type="ECO:0000313" key="8">
    <source>
        <dbReference type="EMBL" id="MDP1028681.1"/>
    </source>
</evidence>
<evidence type="ECO:0000256" key="5">
    <source>
        <dbReference type="ARBA" id="ARBA00023163"/>
    </source>
</evidence>
<organism evidence="8 9">
    <name type="scientific">Sphingomonas aurea</name>
    <dbReference type="NCBI Taxonomy" id="3063994"/>
    <lineage>
        <taxon>Bacteria</taxon>
        <taxon>Pseudomonadati</taxon>
        <taxon>Pseudomonadota</taxon>
        <taxon>Alphaproteobacteria</taxon>
        <taxon>Sphingomonadales</taxon>
        <taxon>Sphingomonadaceae</taxon>
        <taxon>Sphingomonas</taxon>
    </lineage>
</organism>
<keyword evidence="3" id="KW-0678">Repressor</keyword>
<keyword evidence="9" id="KW-1185">Reference proteome</keyword>
<dbReference type="Gene3D" id="2.30.30.110">
    <property type="match status" value="1"/>
</dbReference>
<keyword evidence="5" id="KW-0804">Transcription</keyword>
<evidence type="ECO:0000256" key="6">
    <source>
        <dbReference type="ARBA" id="ARBA00029628"/>
    </source>
</evidence>
<name>A0ABT9EPF0_9SPHN</name>
<gene>
    <name evidence="8" type="ORF">Q5H91_15780</name>
</gene>
<dbReference type="Proteomes" id="UP001230685">
    <property type="component" value="Unassembled WGS sequence"/>
</dbReference>
<reference evidence="8 9" key="1">
    <citation type="submission" date="2023-07" db="EMBL/GenBank/DDBJ databases">
        <authorList>
            <person name="Kim M.K."/>
        </authorList>
    </citation>
    <scope>NUCLEOTIDE SEQUENCE [LARGE SCALE GENOMIC DNA]</scope>
    <source>
        <strain evidence="8 9">KR1UV-12</strain>
    </source>
</reference>
<evidence type="ECO:0000256" key="2">
    <source>
        <dbReference type="ARBA" id="ARBA00015075"/>
    </source>
</evidence>
<accession>A0ABT9EPF0</accession>
<evidence type="ECO:0000313" key="9">
    <source>
        <dbReference type="Proteomes" id="UP001230685"/>
    </source>
</evidence>
<evidence type="ECO:0000256" key="1">
    <source>
        <dbReference type="ARBA" id="ARBA00005230"/>
    </source>
</evidence>
<dbReference type="InterPro" id="IPR002712">
    <property type="entry name" value="CcdB"/>
</dbReference>
<evidence type="ECO:0000256" key="4">
    <source>
        <dbReference type="ARBA" id="ARBA00023015"/>
    </source>
</evidence>
<dbReference type="SUPFAM" id="SSF50118">
    <property type="entry name" value="Cell growth inhibitor/plasmid maintenance toxic component"/>
    <property type="match status" value="1"/>
</dbReference>
<comment type="caution">
    <text evidence="8">The sequence shown here is derived from an EMBL/GenBank/DDBJ whole genome shotgun (WGS) entry which is preliminary data.</text>
</comment>
<evidence type="ECO:0000256" key="3">
    <source>
        <dbReference type="ARBA" id="ARBA00022491"/>
    </source>
</evidence>
<dbReference type="RefSeq" id="WP_305174418.1">
    <property type="nucleotide sequence ID" value="NZ_JAUUDS010000012.1"/>
</dbReference>